<comment type="caution">
    <text evidence="2">The sequence shown here is derived from an EMBL/GenBank/DDBJ whole genome shotgun (WGS) entry which is preliminary data.</text>
</comment>
<gene>
    <name evidence="2" type="ORF">Fcan01_16766</name>
</gene>
<feature type="transmembrane region" description="Helical" evidence="1">
    <location>
        <begin position="78"/>
        <end position="97"/>
    </location>
</feature>
<dbReference type="EMBL" id="LNIX01000011">
    <property type="protein sequence ID" value="OXA49025.1"/>
    <property type="molecule type" value="Genomic_DNA"/>
</dbReference>
<evidence type="ECO:0000313" key="2">
    <source>
        <dbReference type="EMBL" id="OXA49025.1"/>
    </source>
</evidence>
<proteinExistence type="predicted"/>
<evidence type="ECO:0000256" key="1">
    <source>
        <dbReference type="SAM" id="Phobius"/>
    </source>
</evidence>
<keyword evidence="3" id="KW-1185">Reference proteome</keyword>
<keyword evidence="1" id="KW-0812">Transmembrane</keyword>
<organism evidence="2 3">
    <name type="scientific">Folsomia candida</name>
    <name type="common">Springtail</name>
    <dbReference type="NCBI Taxonomy" id="158441"/>
    <lineage>
        <taxon>Eukaryota</taxon>
        <taxon>Metazoa</taxon>
        <taxon>Ecdysozoa</taxon>
        <taxon>Arthropoda</taxon>
        <taxon>Hexapoda</taxon>
        <taxon>Collembola</taxon>
        <taxon>Entomobryomorpha</taxon>
        <taxon>Isotomoidea</taxon>
        <taxon>Isotomidae</taxon>
        <taxon>Proisotominae</taxon>
        <taxon>Folsomia</taxon>
    </lineage>
</organism>
<feature type="transmembrane region" description="Helical" evidence="1">
    <location>
        <begin position="135"/>
        <end position="158"/>
    </location>
</feature>
<accession>A0A226DU47</accession>
<protein>
    <submittedName>
        <fullName evidence="2">Uncharacterized protein</fullName>
    </submittedName>
</protein>
<evidence type="ECO:0000313" key="3">
    <source>
        <dbReference type="Proteomes" id="UP000198287"/>
    </source>
</evidence>
<keyword evidence="1" id="KW-0472">Membrane</keyword>
<keyword evidence="1" id="KW-1133">Transmembrane helix</keyword>
<dbReference type="AlphaFoldDB" id="A0A226DU47"/>
<feature type="transmembrane region" description="Helical" evidence="1">
    <location>
        <begin position="49"/>
        <end position="72"/>
    </location>
</feature>
<dbReference type="Proteomes" id="UP000198287">
    <property type="component" value="Unassembled WGS sequence"/>
</dbReference>
<sequence>TNTMYRREFLPLLNFHVRMCHRLKCIPFEFDQKSGRFVKTKSVGLIRMFRLQCVLTALYCTAMFLNICFGPLTMSGRLQGFAMLLASLAAAIPRWNYSIDIAPIQIANALLDFEERIMESLPKIPISKGTKAVKIFLFLVEVRVFAYPILVFLLLRFLPCTPPFILSTLAACERSQPTSLRYGVKLGVHMFETWMAFHNKYSGTTWTLYILFVGITFLLHYIQLLNRYLNELVLANPYPLNTFINLIANLIRVTESNISEDFFFYI</sequence>
<feature type="transmembrane region" description="Helical" evidence="1">
    <location>
        <begin position="203"/>
        <end position="222"/>
    </location>
</feature>
<reference evidence="2 3" key="1">
    <citation type="submission" date="2015-12" db="EMBL/GenBank/DDBJ databases">
        <title>The genome of Folsomia candida.</title>
        <authorList>
            <person name="Faddeeva A."/>
            <person name="Derks M.F."/>
            <person name="Anvar Y."/>
            <person name="Smit S."/>
            <person name="Van Straalen N."/>
            <person name="Roelofs D."/>
        </authorList>
    </citation>
    <scope>NUCLEOTIDE SEQUENCE [LARGE SCALE GENOMIC DNA]</scope>
    <source>
        <strain evidence="2 3">VU population</strain>
        <tissue evidence="2">Whole body</tissue>
    </source>
</reference>
<feature type="non-terminal residue" evidence="2">
    <location>
        <position position="1"/>
    </location>
</feature>
<name>A0A226DU47_FOLCA</name>